<feature type="region of interest" description="Disordered" evidence="7">
    <location>
        <begin position="24"/>
        <end position="57"/>
    </location>
</feature>
<evidence type="ECO:0000256" key="1">
    <source>
        <dbReference type="ARBA" id="ARBA00004193"/>
    </source>
</evidence>
<dbReference type="InterPro" id="IPR028082">
    <property type="entry name" value="Peripla_BP_I"/>
</dbReference>
<keyword evidence="3" id="KW-1003">Cell membrane</keyword>
<dbReference type="InterPro" id="IPR050957">
    <property type="entry name" value="BMP_lipoprotein"/>
</dbReference>
<comment type="subcellular location">
    <subcellularLocation>
        <location evidence="1">Cell membrane</location>
        <topology evidence="1">Lipid-anchor</topology>
    </subcellularLocation>
</comment>
<keyword evidence="5" id="KW-0472">Membrane</keyword>
<evidence type="ECO:0000259" key="9">
    <source>
        <dbReference type="Pfam" id="PF02608"/>
    </source>
</evidence>
<feature type="domain" description="ABC transporter substrate-binding protein PnrA-like" evidence="9">
    <location>
        <begin position="250"/>
        <end position="383"/>
    </location>
</feature>
<keyword evidence="6" id="KW-0449">Lipoprotein</keyword>
<protein>
    <submittedName>
        <fullName evidence="10">BMP family ABC transporter substrate-binding protein</fullName>
    </submittedName>
</protein>
<dbReference type="CDD" id="cd06354">
    <property type="entry name" value="PBP1_PrnA-like"/>
    <property type="match status" value="1"/>
</dbReference>
<dbReference type="AlphaFoldDB" id="A0A921ES39"/>
<evidence type="ECO:0000256" key="4">
    <source>
        <dbReference type="ARBA" id="ARBA00022729"/>
    </source>
</evidence>
<sequence length="392" mass="39615">MKKSLLSLMSLSAAAALALSGCAQPPSATNTAGGTTSAAAGTESTPATTESSAAATESAPAGAANYKACMVSDAGGFDDKSFNETAHNGMMRAAEELGIKTNQIESNAEGEYAGNVQSMVDDGCNMVITVGFALATATEAAAKQNPDVKFTIVDFGSFEGVDNAKGLLFNAAQPAFLAGYAAAAMTQTGTVGTFGGANYPTVSIFMDGFAEGVKHHNTVKGTDVKGTDVKVIGWDEAAQDGQFIGGNNPFGDIPGGKNTANTLIAQGADIILPVAGPAGAGALQAAQESGGKVNAIWVDADGYVSMPDYKASIITSVQKAMDVAVFEAIKADIDGGFSSDPYVGTLENGGVQLAPFHDFESKLPEGLVAELDQVKADIISGAITIASPSQPK</sequence>
<evidence type="ECO:0000256" key="3">
    <source>
        <dbReference type="ARBA" id="ARBA00022475"/>
    </source>
</evidence>
<dbReference type="InterPro" id="IPR003760">
    <property type="entry name" value="PnrA-like"/>
</dbReference>
<evidence type="ECO:0000256" key="5">
    <source>
        <dbReference type="ARBA" id="ARBA00023136"/>
    </source>
</evidence>
<comment type="similarity">
    <text evidence="2">Belongs to the BMP lipoprotein family.</text>
</comment>
<reference evidence="10" key="1">
    <citation type="journal article" date="2021" name="PeerJ">
        <title>Extensive microbial diversity within the chicken gut microbiome revealed by metagenomics and culture.</title>
        <authorList>
            <person name="Gilroy R."/>
            <person name="Ravi A."/>
            <person name="Getino M."/>
            <person name="Pursley I."/>
            <person name="Horton D.L."/>
            <person name="Alikhan N.F."/>
            <person name="Baker D."/>
            <person name="Gharbi K."/>
            <person name="Hall N."/>
            <person name="Watson M."/>
            <person name="Adriaenssens E.M."/>
            <person name="Foster-Nyarko E."/>
            <person name="Jarju S."/>
            <person name="Secka A."/>
            <person name="Antonio M."/>
            <person name="Oren A."/>
            <person name="Chaudhuri R.R."/>
            <person name="La Ragione R."/>
            <person name="Hildebrand F."/>
            <person name="Pallen M.J."/>
        </authorList>
    </citation>
    <scope>NUCLEOTIDE SEQUENCE</scope>
    <source>
        <strain evidence="10">ChiGjej3B3-7470</strain>
    </source>
</reference>
<dbReference type="PROSITE" id="PS51257">
    <property type="entry name" value="PROKAR_LIPOPROTEIN"/>
    <property type="match status" value="1"/>
</dbReference>
<accession>A0A921ES39</accession>
<evidence type="ECO:0000256" key="8">
    <source>
        <dbReference type="SAM" id="SignalP"/>
    </source>
</evidence>
<dbReference type="PANTHER" id="PTHR34296">
    <property type="entry name" value="TRANSCRIPTIONAL ACTIVATOR PROTEIN MED"/>
    <property type="match status" value="1"/>
</dbReference>
<feature type="signal peptide" evidence="8">
    <location>
        <begin position="1"/>
        <end position="28"/>
    </location>
</feature>
<dbReference type="Gene3D" id="3.40.50.2300">
    <property type="match status" value="2"/>
</dbReference>
<dbReference type="EMBL" id="DYZF01000273">
    <property type="protein sequence ID" value="HJE52420.1"/>
    <property type="molecule type" value="Genomic_DNA"/>
</dbReference>
<dbReference type="Proteomes" id="UP000712713">
    <property type="component" value="Unassembled WGS sequence"/>
</dbReference>
<comment type="caution">
    <text evidence="10">The sequence shown here is derived from an EMBL/GenBank/DDBJ whole genome shotgun (WGS) entry which is preliminary data.</text>
</comment>
<dbReference type="SUPFAM" id="SSF53822">
    <property type="entry name" value="Periplasmic binding protein-like I"/>
    <property type="match status" value="1"/>
</dbReference>
<keyword evidence="4 8" id="KW-0732">Signal</keyword>
<evidence type="ECO:0000313" key="10">
    <source>
        <dbReference type="EMBL" id="HJE52420.1"/>
    </source>
</evidence>
<reference evidence="10" key="2">
    <citation type="submission" date="2021-09" db="EMBL/GenBank/DDBJ databases">
        <authorList>
            <person name="Gilroy R."/>
        </authorList>
    </citation>
    <scope>NUCLEOTIDE SEQUENCE</scope>
    <source>
        <strain evidence="10">ChiGjej3B3-7470</strain>
    </source>
</reference>
<feature type="chain" id="PRO_5036735210" evidence="8">
    <location>
        <begin position="29"/>
        <end position="392"/>
    </location>
</feature>
<organism evidence="10 11">
    <name type="scientific">Tessaracoccus flavescens</name>
    <dbReference type="NCBI Taxonomy" id="399497"/>
    <lineage>
        <taxon>Bacteria</taxon>
        <taxon>Bacillati</taxon>
        <taxon>Actinomycetota</taxon>
        <taxon>Actinomycetes</taxon>
        <taxon>Propionibacteriales</taxon>
        <taxon>Propionibacteriaceae</taxon>
        <taxon>Tessaracoccus</taxon>
    </lineage>
</organism>
<dbReference type="PANTHER" id="PTHR34296:SF2">
    <property type="entry name" value="ABC TRANSPORTER GUANOSINE-BINDING PROTEIN NUPN"/>
    <property type="match status" value="1"/>
</dbReference>
<evidence type="ECO:0000256" key="6">
    <source>
        <dbReference type="ARBA" id="ARBA00023288"/>
    </source>
</evidence>
<evidence type="ECO:0000256" key="7">
    <source>
        <dbReference type="SAM" id="MobiDB-lite"/>
    </source>
</evidence>
<gene>
    <name evidence="10" type="ORF">K8V15_10695</name>
</gene>
<proteinExistence type="inferred from homology"/>
<dbReference type="Pfam" id="PF02608">
    <property type="entry name" value="Bmp"/>
    <property type="match status" value="2"/>
</dbReference>
<name>A0A921ES39_9ACTN</name>
<dbReference type="GO" id="GO:0005886">
    <property type="term" value="C:plasma membrane"/>
    <property type="evidence" value="ECO:0007669"/>
    <property type="project" value="UniProtKB-SubCell"/>
</dbReference>
<evidence type="ECO:0000313" key="11">
    <source>
        <dbReference type="Proteomes" id="UP000712713"/>
    </source>
</evidence>
<feature type="domain" description="ABC transporter substrate-binding protein PnrA-like" evidence="9">
    <location>
        <begin position="69"/>
        <end position="225"/>
    </location>
</feature>
<evidence type="ECO:0000256" key="2">
    <source>
        <dbReference type="ARBA" id="ARBA00008610"/>
    </source>
</evidence>